<evidence type="ECO:0008006" key="10">
    <source>
        <dbReference type="Google" id="ProtNLM"/>
    </source>
</evidence>
<dbReference type="GO" id="GO:0016020">
    <property type="term" value="C:membrane"/>
    <property type="evidence" value="ECO:0007669"/>
    <property type="project" value="UniProtKB-SubCell"/>
</dbReference>
<proteinExistence type="predicted"/>
<dbReference type="PANTHER" id="PTHR21041">
    <property type="entry name" value="DENDRITIC CELL-SPECIFIC TRANSMEMBRANE PROTEIN"/>
    <property type="match status" value="1"/>
</dbReference>
<keyword evidence="2 5" id="KW-0812">Transmembrane</keyword>
<keyword evidence="4 5" id="KW-0472">Membrane</keyword>
<dbReference type="Proteomes" id="UP001153954">
    <property type="component" value="Unassembled WGS sequence"/>
</dbReference>
<comment type="caution">
    <text evidence="8">The sequence shown here is derived from an EMBL/GenBank/DDBJ whole genome shotgun (WGS) entry which is preliminary data.</text>
</comment>
<dbReference type="AlphaFoldDB" id="A0AAU9TUU5"/>
<organism evidence="8 9">
    <name type="scientific">Euphydryas editha</name>
    <name type="common">Edith's checkerspot</name>
    <dbReference type="NCBI Taxonomy" id="104508"/>
    <lineage>
        <taxon>Eukaryota</taxon>
        <taxon>Metazoa</taxon>
        <taxon>Ecdysozoa</taxon>
        <taxon>Arthropoda</taxon>
        <taxon>Hexapoda</taxon>
        <taxon>Insecta</taxon>
        <taxon>Pterygota</taxon>
        <taxon>Neoptera</taxon>
        <taxon>Endopterygota</taxon>
        <taxon>Lepidoptera</taxon>
        <taxon>Glossata</taxon>
        <taxon>Ditrysia</taxon>
        <taxon>Papilionoidea</taxon>
        <taxon>Nymphalidae</taxon>
        <taxon>Nymphalinae</taxon>
        <taxon>Euphydryas</taxon>
    </lineage>
</organism>
<evidence type="ECO:0000256" key="1">
    <source>
        <dbReference type="ARBA" id="ARBA00004141"/>
    </source>
</evidence>
<feature type="transmembrane region" description="Helical" evidence="5">
    <location>
        <begin position="71"/>
        <end position="98"/>
    </location>
</feature>
<dbReference type="InterPro" id="IPR051856">
    <property type="entry name" value="CSR-E3_Ligase_Protein"/>
</dbReference>
<sequence>MNESIFEKLEVFLFNLIRIFCPPIYKIIFSEYHEKKILKFFLSFITGFALGQVYFHLFLEDIPFLSVNGFVISILISVILGIANSVSIQVRCIFFLFFPMYCGKAGRGILKAVVLTYVVAGPITNMGLNAKEVVRVFSCTTRLSHNLSKINYFQSYRLLNKALLDFNDEFILIKESIRSIRDVICPIEYEIESSTSLQQMKDEIDFTDALLDIVHRTAHNAKDLNSNQSIGAITSYQELYVQKMEIRCENQLSHAISMCIDIFSSAYDICSRDVPSYVEIICWPLMLSRACDVKRMVGLTACNFKREIDAGFGEGYTYLKLAKRDLTSNLDVIKLQHKIYRERKLYDIQDAKETGERVFHAFTEKYTKMNFVIIVVNIFLAFLFLRIPIAAVNYHDLYLTNIDYDNVYITNYFKRIDEKRHRNNQLSLLPLKKMEKNRYIDVHSASYIPSERNKLLTQILKVMLEAVTATTFVMLDRLFYEALDVVRQHALEKSPTLSTQDIAITIVGKGPLSSMLRKVLKEINSNKNRQIFSDENCVPQPRAMPIIYYFKIYGGYVWILILLYVNPYTLRLRRLICSYFYYKREKKRILHLYNVILKKRLRMQKTLRKKALQAVRAHYLSGENLLSMRMRYPHFLGWLRTLPVARMKCLICEETEPRDLKRQQQSTSLELWHSCITTRCPFVYCNECWLEVGLQCLACDPALAELSDVDSLSDDDNPPRYYLR</sequence>
<evidence type="ECO:0000313" key="8">
    <source>
        <dbReference type="EMBL" id="CAH2089325.1"/>
    </source>
</evidence>
<keyword evidence="9" id="KW-1185">Reference proteome</keyword>
<dbReference type="EMBL" id="CAKOGL010000008">
    <property type="protein sequence ID" value="CAH2089325.1"/>
    <property type="molecule type" value="Genomic_DNA"/>
</dbReference>
<keyword evidence="3 5" id="KW-1133">Transmembrane helix</keyword>
<evidence type="ECO:0000256" key="4">
    <source>
        <dbReference type="ARBA" id="ARBA00023136"/>
    </source>
</evidence>
<evidence type="ECO:0000256" key="5">
    <source>
        <dbReference type="SAM" id="Phobius"/>
    </source>
</evidence>
<feature type="transmembrane region" description="Helical" evidence="5">
    <location>
        <begin position="371"/>
        <end position="391"/>
    </location>
</feature>
<name>A0AAU9TUU5_EUPED</name>
<dbReference type="PANTHER" id="PTHR21041:SF17">
    <property type="entry name" value="E3 UBIQUITIN-PROTEIN LIGASE DCST1"/>
    <property type="match status" value="1"/>
</dbReference>
<accession>A0AAU9TUU5</accession>
<gene>
    <name evidence="8" type="ORF">EEDITHA_LOCUS5389</name>
</gene>
<evidence type="ECO:0000256" key="3">
    <source>
        <dbReference type="ARBA" id="ARBA00022989"/>
    </source>
</evidence>
<dbReference type="Pfam" id="PF26037">
    <property type="entry name" value="zf-RING_DCST1_C"/>
    <property type="match status" value="1"/>
</dbReference>
<evidence type="ECO:0000256" key="2">
    <source>
        <dbReference type="ARBA" id="ARBA00022692"/>
    </source>
</evidence>
<evidence type="ECO:0000259" key="7">
    <source>
        <dbReference type="Pfam" id="PF26037"/>
    </source>
</evidence>
<reference evidence="8" key="1">
    <citation type="submission" date="2022-03" db="EMBL/GenBank/DDBJ databases">
        <authorList>
            <person name="Tunstrom K."/>
        </authorList>
    </citation>
    <scope>NUCLEOTIDE SEQUENCE</scope>
</reference>
<dbReference type="InterPro" id="IPR058842">
    <property type="entry name" value="DCST1_C"/>
</dbReference>
<dbReference type="Pfam" id="PF07782">
    <property type="entry name" value="DC_STAMP"/>
    <property type="match status" value="1"/>
</dbReference>
<evidence type="ECO:0000259" key="6">
    <source>
        <dbReference type="Pfam" id="PF07782"/>
    </source>
</evidence>
<evidence type="ECO:0000313" key="9">
    <source>
        <dbReference type="Proteomes" id="UP001153954"/>
    </source>
</evidence>
<comment type="subcellular location">
    <subcellularLocation>
        <location evidence="1">Membrane</location>
        <topology evidence="1">Multi-pass membrane protein</topology>
    </subcellularLocation>
</comment>
<feature type="transmembrane region" description="Helical" evidence="5">
    <location>
        <begin position="40"/>
        <end position="59"/>
    </location>
</feature>
<protein>
    <recommendedName>
        <fullName evidence="10">Dendritic cell-specific transmembrane protein-like domain-containing protein</fullName>
    </recommendedName>
</protein>
<feature type="domain" description="E3 ubiquitin-protein ligase DCST1-like C-terminal" evidence="7">
    <location>
        <begin position="648"/>
        <end position="701"/>
    </location>
</feature>
<dbReference type="InterPro" id="IPR012858">
    <property type="entry name" value="DC_STAMP-like"/>
</dbReference>
<feature type="transmembrane region" description="Helical" evidence="5">
    <location>
        <begin position="546"/>
        <end position="565"/>
    </location>
</feature>
<feature type="domain" description="Dendritic cell-specific transmembrane protein-like" evidence="6">
    <location>
        <begin position="404"/>
        <end position="593"/>
    </location>
</feature>